<feature type="domain" description="LysR substrate-binding" evidence="2">
    <location>
        <begin position="6"/>
        <end position="211"/>
    </location>
</feature>
<evidence type="ECO:0000256" key="1">
    <source>
        <dbReference type="ARBA" id="ARBA00009437"/>
    </source>
</evidence>
<dbReference type="Pfam" id="PF03466">
    <property type="entry name" value="LysR_substrate"/>
    <property type="match status" value="1"/>
</dbReference>
<organism evidence="3 4">
    <name type="scientific">Sediminicoccus rosea</name>
    <dbReference type="NCBI Taxonomy" id="1225128"/>
    <lineage>
        <taxon>Bacteria</taxon>
        <taxon>Pseudomonadati</taxon>
        <taxon>Pseudomonadota</taxon>
        <taxon>Alphaproteobacteria</taxon>
        <taxon>Acetobacterales</taxon>
        <taxon>Roseomonadaceae</taxon>
        <taxon>Sediminicoccus</taxon>
    </lineage>
</organism>
<dbReference type="InterPro" id="IPR058163">
    <property type="entry name" value="LysR-type_TF_proteobact-type"/>
</dbReference>
<accession>A0ABZ0PBI9</accession>
<proteinExistence type="inferred from homology"/>
<name>A0ABZ0PBI9_9PROT</name>
<gene>
    <name evidence="3" type="ORF">R9Z33_12885</name>
</gene>
<dbReference type="SUPFAM" id="SSF53850">
    <property type="entry name" value="Periplasmic binding protein-like II"/>
    <property type="match status" value="1"/>
</dbReference>
<dbReference type="Gene3D" id="3.40.190.290">
    <property type="match status" value="1"/>
</dbReference>
<protein>
    <submittedName>
        <fullName evidence="3">Substrate binding domain-containing protein</fullName>
    </submittedName>
</protein>
<dbReference type="PANTHER" id="PTHR30537:SF80">
    <property type="entry name" value="TRANSCRIPTIONAL REGULATOR"/>
    <property type="match status" value="1"/>
</dbReference>
<keyword evidence="4" id="KW-1185">Reference proteome</keyword>
<comment type="similarity">
    <text evidence="1">Belongs to the LysR transcriptional regulatory family.</text>
</comment>
<reference evidence="3 4" key="1">
    <citation type="submission" date="2023-11" db="EMBL/GenBank/DDBJ databases">
        <title>Arctic aerobic anoxygenic photoheterotroph Sediminicoccus rosea KRV36 adapts its photosynthesis to long days of polar summer.</title>
        <authorList>
            <person name="Tomasch J."/>
            <person name="Kopejtka K."/>
            <person name="Bily T."/>
            <person name="Gardiner A.T."/>
            <person name="Gardian Z."/>
            <person name="Shivaramu S."/>
            <person name="Koblizek M."/>
            <person name="Engelhardt F."/>
            <person name="Kaftan D."/>
        </authorList>
    </citation>
    <scope>NUCLEOTIDE SEQUENCE [LARGE SCALE GENOMIC DNA]</scope>
    <source>
        <strain evidence="3 4">R-30</strain>
    </source>
</reference>
<evidence type="ECO:0000313" key="3">
    <source>
        <dbReference type="EMBL" id="WPB83000.1"/>
    </source>
</evidence>
<dbReference type="EMBL" id="CP137852">
    <property type="protein sequence ID" value="WPB83000.1"/>
    <property type="molecule type" value="Genomic_DNA"/>
</dbReference>
<dbReference type="Proteomes" id="UP001305521">
    <property type="component" value="Chromosome"/>
</dbReference>
<dbReference type="CDD" id="cd08422">
    <property type="entry name" value="PBP2_CrgA_like"/>
    <property type="match status" value="1"/>
</dbReference>
<evidence type="ECO:0000313" key="4">
    <source>
        <dbReference type="Proteomes" id="UP001305521"/>
    </source>
</evidence>
<evidence type="ECO:0000259" key="2">
    <source>
        <dbReference type="Pfam" id="PF03466"/>
    </source>
</evidence>
<dbReference type="RefSeq" id="WP_318646981.1">
    <property type="nucleotide sequence ID" value="NZ_CP137852.1"/>
</dbReference>
<dbReference type="InterPro" id="IPR005119">
    <property type="entry name" value="LysR_subst-bd"/>
</dbReference>
<dbReference type="PANTHER" id="PTHR30537">
    <property type="entry name" value="HTH-TYPE TRANSCRIPTIONAL REGULATOR"/>
    <property type="match status" value="1"/>
</dbReference>
<sequence>MGRRKGKPTGTLRLACAAVLGRLHVLPRLPRFLERYPDVAVDLVMGDDFADLVEQRIDLSIRIGALTDPGLVARRIGISRRVLVATPGYLERHGTPRTPEELRQHNCILYTRLATGANWPFTGRDGPISVPVQGRIQVNNTEGVRAAILSGLGIGMVPAWHFVDREIETGRLIPLLPDYEPAPHPIHAVYPTRRFVPPKLRAMLDYLATEFELDPLLSAYAEGR</sequence>